<feature type="compositionally biased region" description="Basic and acidic residues" evidence="8">
    <location>
        <begin position="250"/>
        <end position="263"/>
    </location>
</feature>
<name>A0AAN6ZDM6_9PEZI</name>
<dbReference type="InterPro" id="IPR029063">
    <property type="entry name" value="SAM-dependent_MTases_sf"/>
</dbReference>
<evidence type="ECO:0000256" key="4">
    <source>
        <dbReference type="ARBA" id="ARBA00022679"/>
    </source>
</evidence>
<feature type="compositionally biased region" description="Polar residues" evidence="8">
    <location>
        <begin position="664"/>
        <end position="677"/>
    </location>
</feature>
<feature type="coiled-coil region" evidence="7">
    <location>
        <begin position="104"/>
        <end position="152"/>
    </location>
</feature>
<keyword evidence="7" id="KW-0175">Coiled coil</keyword>
<evidence type="ECO:0000256" key="6">
    <source>
        <dbReference type="ARBA" id="ARBA00041184"/>
    </source>
</evidence>
<protein>
    <recommendedName>
        <fullName evidence="6">rRNA methyltransferase 2, mitochondrial</fullName>
    </recommendedName>
</protein>
<evidence type="ECO:0000256" key="7">
    <source>
        <dbReference type="SAM" id="Coils"/>
    </source>
</evidence>
<evidence type="ECO:0000256" key="1">
    <source>
        <dbReference type="ARBA" id="ARBA00009258"/>
    </source>
</evidence>
<gene>
    <name evidence="10" type="ORF">BT67DRAFT_422711</name>
</gene>
<feature type="region of interest" description="Disordered" evidence="8">
    <location>
        <begin position="780"/>
        <end position="809"/>
    </location>
</feature>
<evidence type="ECO:0000256" key="5">
    <source>
        <dbReference type="ARBA" id="ARBA00022691"/>
    </source>
</evidence>
<evidence type="ECO:0000313" key="10">
    <source>
        <dbReference type="EMBL" id="KAK4133986.1"/>
    </source>
</evidence>
<feature type="compositionally biased region" description="Low complexity" evidence="8">
    <location>
        <begin position="534"/>
        <end position="548"/>
    </location>
</feature>
<feature type="region of interest" description="Disordered" evidence="8">
    <location>
        <begin position="398"/>
        <end position="677"/>
    </location>
</feature>
<feature type="region of interest" description="Disordered" evidence="8">
    <location>
        <begin position="822"/>
        <end position="852"/>
    </location>
</feature>
<feature type="compositionally biased region" description="Acidic residues" evidence="8">
    <location>
        <begin position="308"/>
        <end position="317"/>
    </location>
</feature>
<accession>A0AAN6ZDM6</accession>
<feature type="region of interest" description="Disordered" evidence="8">
    <location>
        <begin position="250"/>
        <end position="349"/>
    </location>
</feature>
<proteinExistence type="inferred from homology"/>
<dbReference type="Proteomes" id="UP001304895">
    <property type="component" value="Unassembled WGS sequence"/>
</dbReference>
<keyword evidence="3" id="KW-0489">Methyltransferase</keyword>
<keyword evidence="2" id="KW-0698">rRNA processing</keyword>
<feature type="compositionally biased region" description="Low complexity" evidence="8">
    <location>
        <begin position="576"/>
        <end position="585"/>
    </location>
</feature>
<evidence type="ECO:0000259" key="9">
    <source>
        <dbReference type="Pfam" id="PF01728"/>
    </source>
</evidence>
<feature type="compositionally biased region" description="Basic and acidic residues" evidence="8">
    <location>
        <begin position="326"/>
        <end position="349"/>
    </location>
</feature>
<dbReference type="EMBL" id="MU853410">
    <property type="protein sequence ID" value="KAK4133986.1"/>
    <property type="molecule type" value="Genomic_DNA"/>
</dbReference>
<evidence type="ECO:0000313" key="11">
    <source>
        <dbReference type="Proteomes" id="UP001304895"/>
    </source>
</evidence>
<comment type="similarity">
    <text evidence="1">Belongs to the class I-like SAM-binding methyltransferase superfamily. RNA methyltransferase RlmE family.</text>
</comment>
<dbReference type="InterPro" id="IPR050082">
    <property type="entry name" value="RNA_methyltr_RlmE"/>
</dbReference>
<organism evidence="10 11">
    <name type="scientific">Trichocladium antarcticum</name>
    <dbReference type="NCBI Taxonomy" id="1450529"/>
    <lineage>
        <taxon>Eukaryota</taxon>
        <taxon>Fungi</taxon>
        <taxon>Dikarya</taxon>
        <taxon>Ascomycota</taxon>
        <taxon>Pezizomycotina</taxon>
        <taxon>Sordariomycetes</taxon>
        <taxon>Sordariomycetidae</taxon>
        <taxon>Sordariales</taxon>
        <taxon>Chaetomiaceae</taxon>
        <taxon>Trichocladium</taxon>
    </lineage>
</organism>
<feature type="compositionally biased region" description="Basic and acidic residues" evidence="8">
    <location>
        <begin position="282"/>
        <end position="300"/>
    </location>
</feature>
<dbReference type="GO" id="GO:0008650">
    <property type="term" value="F:rRNA (uridine-2'-O-)-methyltransferase activity"/>
    <property type="evidence" value="ECO:0007669"/>
    <property type="project" value="TreeGrafter"/>
</dbReference>
<dbReference type="InterPro" id="IPR002877">
    <property type="entry name" value="RNA_MeTrfase_FtsJ_dom"/>
</dbReference>
<dbReference type="PANTHER" id="PTHR10920">
    <property type="entry name" value="RIBOSOMAL RNA METHYLTRANSFERASE"/>
    <property type="match status" value="1"/>
</dbReference>
<keyword evidence="11" id="KW-1185">Reference proteome</keyword>
<evidence type="ECO:0000256" key="3">
    <source>
        <dbReference type="ARBA" id="ARBA00022603"/>
    </source>
</evidence>
<sequence>MSTAIARDSSLIKPFSVNPCIFTSFPALRLVPMPPKHASQCVNMDSDKRTELLHDLDLKYRQSVHDCDLLVKDEDARRLKLRSMALRDEAAVVKDRVAHRDARINELLEQIEDARIQLQGAEEKSRRQDKLIQAHSREIANLKEELLAFNAVAHDSSKLLSEKLALSREVAVLRPELEHLQSQLAHQKDVLAEKLALERQLNTLEVELANEKRAAEKAAQQQERVDETGGELRKQVRELEKELAREKRLAEKNIKSQEKKNSEAEEELQSLREQLAQSEQNHAAETRRAEQLSETKHRATSETQAAGEELEQLQEELAEAHQAVADGKKEQEKLRKMNEQTRTDAEERQQALCDRVEKLRGKLSETRDELKKCRADLEKARERAVKIPSAATTTIPLKSAGAKANAKKKRAADDMSGDDKVLLTPGTMDDRPKRPLKKRGFDLSMVGGKSEFSITPFLNKTVNPDDASKAPGEDSTPTVQPRGAADPAATSAQSPTPDEPAAKPAAAANKLVEKKPRGRPRTKPLTDGLPSTKNPAAAAPRSRNAPRAESTLENVAEEPDSAAEQPDAPVPDDGGRTASTSAAAAPKKKKRKLLGPNASALFDAGGVQAEDEGERVPWTRTPSRLAVPVSALSRPSLRPRVKPNTPPHPSTTPTPRTTPALNARLSSSNSRWKQRQGSDFFAREARVQGLKSRAAFKLLELDAKYRLFRRGKGQVVVDLGFAPGSWSQVALDRTAPDGRVVGIDIIPAQPPRGVSTIQGNFLSPGVQGMVKQFLVEGERKRRAARTGAGKDGQEQGRQGGVEEQEDEIADRPSYIDLERMAAHESDPASDTNSNTNSNTHNPSPTKTPPQKPNLRLVDVVLSDMSAPWPQTHGFSINSLSNPHIRMMNTSGISFADHAGSMDLCRAALSFASDTLKPNGHFVCKFYQGSEDKALEQLLKKLFARVHREKPESSRSESKEAFFVALRRKADVTMAGVEGQ</sequence>
<keyword evidence="4" id="KW-0808">Transferase</keyword>
<feature type="compositionally biased region" description="Polar residues" evidence="8">
    <location>
        <begin position="271"/>
        <end position="281"/>
    </location>
</feature>
<dbReference type="PANTHER" id="PTHR10920:SF18">
    <property type="entry name" value="RRNA METHYLTRANSFERASE 2, MITOCHONDRIAL"/>
    <property type="match status" value="1"/>
</dbReference>
<comment type="caution">
    <text evidence="10">The sequence shown here is derived from an EMBL/GenBank/DDBJ whole genome shotgun (WGS) entry which is preliminary data.</text>
</comment>
<feature type="compositionally biased region" description="Basic and acidic residues" evidence="8">
    <location>
        <begin position="411"/>
        <end position="421"/>
    </location>
</feature>
<dbReference type="GO" id="GO:0005739">
    <property type="term" value="C:mitochondrion"/>
    <property type="evidence" value="ECO:0007669"/>
    <property type="project" value="TreeGrafter"/>
</dbReference>
<dbReference type="InterPro" id="IPR015507">
    <property type="entry name" value="rRNA-MeTfrase_E"/>
</dbReference>
<dbReference type="HAMAP" id="MF_01547">
    <property type="entry name" value="RNA_methyltr_E"/>
    <property type="match status" value="1"/>
</dbReference>
<dbReference type="Pfam" id="PF01728">
    <property type="entry name" value="FtsJ"/>
    <property type="match status" value="1"/>
</dbReference>
<feature type="domain" description="Ribosomal RNA methyltransferase FtsJ" evidence="9">
    <location>
        <begin position="691"/>
        <end position="967"/>
    </location>
</feature>
<dbReference type="Gene3D" id="3.40.50.150">
    <property type="entry name" value="Vaccinia Virus protein VP39"/>
    <property type="match status" value="1"/>
</dbReference>
<keyword evidence="5" id="KW-0949">S-adenosyl-L-methionine</keyword>
<reference evidence="10" key="2">
    <citation type="submission" date="2023-05" db="EMBL/GenBank/DDBJ databases">
        <authorList>
            <consortium name="Lawrence Berkeley National Laboratory"/>
            <person name="Steindorff A."/>
            <person name="Hensen N."/>
            <person name="Bonometti L."/>
            <person name="Westerberg I."/>
            <person name="Brannstrom I.O."/>
            <person name="Guillou S."/>
            <person name="Cros-Aarteil S."/>
            <person name="Calhoun S."/>
            <person name="Haridas S."/>
            <person name="Kuo A."/>
            <person name="Mondo S."/>
            <person name="Pangilinan J."/>
            <person name="Riley R."/>
            <person name="Labutti K."/>
            <person name="Andreopoulos B."/>
            <person name="Lipzen A."/>
            <person name="Chen C."/>
            <person name="Yanf M."/>
            <person name="Daum C."/>
            <person name="Ng V."/>
            <person name="Clum A."/>
            <person name="Ohm R."/>
            <person name="Martin F."/>
            <person name="Silar P."/>
            <person name="Natvig D."/>
            <person name="Lalanne C."/>
            <person name="Gautier V."/>
            <person name="Ament-Velasquez S.L."/>
            <person name="Kruys A."/>
            <person name="Hutchinson M.I."/>
            <person name="Powell A.J."/>
            <person name="Barry K."/>
            <person name="Miller A.N."/>
            <person name="Grigoriev I.V."/>
            <person name="Debuchy R."/>
            <person name="Gladieux P."/>
            <person name="Thoren M.H."/>
            <person name="Johannesson H."/>
        </authorList>
    </citation>
    <scope>NUCLEOTIDE SEQUENCE</scope>
    <source>
        <strain evidence="10">CBS 123565</strain>
    </source>
</reference>
<feature type="coiled-coil region" evidence="7">
    <location>
        <begin position="356"/>
        <end position="383"/>
    </location>
</feature>
<evidence type="ECO:0000256" key="2">
    <source>
        <dbReference type="ARBA" id="ARBA00022552"/>
    </source>
</evidence>
<dbReference type="AlphaFoldDB" id="A0AAN6ZDM6"/>
<feature type="compositionally biased region" description="Low complexity" evidence="8">
    <location>
        <begin position="828"/>
        <end position="844"/>
    </location>
</feature>
<evidence type="ECO:0000256" key="8">
    <source>
        <dbReference type="SAM" id="MobiDB-lite"/>
    </source>
</evidence>
<feature type="compositionally biased region" description="Polar residues" evidence="8">
    <location>
        <begin position="452"/>
        <end position="462"/>
    </location>
</feature>
<dbReference type="SUPFAM" id="SSF53335">
    <property type="entry name" value="S-adenosyl-L-methionine-dependent methyltransferases"/>
    <property type="match status" value="1"/>
</dbReference>
<reference evidence="10" key="1">
    <citation type="journal article" date="2023" name="Mol. Phylogenet. Evol.">
        <title>Genome-scale phylogeny and comparative genomics of the fungal order Sordariales.</title>
        <authorList>
            <person name="Hensen N."/>
            <person name="Bonometti L."/>
            <person name="Westerberg I."/>
            <person name="Brannstrom I.O."/>
            <person name="Guillou S."/>
            <person name="Cros-Aarteil S."/>
            <person name="Calhoun S."/>
            <person name="Haridas S."/>
            <person name="Kuo A."/>
            <person name="Mondo S."/>
            <person name="Pangilinan J."/>
            <person name="Riley R."/>
            <person name="LaButti K."/>
            <person name="Andreopoulos B."/>
            <person name="Lipzen A."/>
            <person name="Chen C."/>
            <person name="Yan M."/>
            <person name="Daum C."/>
            <person name="Ng V."/>
            <person name="Clum A."/>
            <person name="Steindorff A."/>
            <person name="Ohm R.A."/>
            <person name="Martin F."/>
            <person name="Silar P."/>
            <person name="Natvig D.O."/>
            <person name="Lalanne C."/>
            <person name="Gautier V."/>
            <person name="Ament-Velasquez S.L."/>
            <person name="Kruys A."/>
            <person name="Hutchinson M.I."/>
            <person name="Powell A.J."/>
            <person name="Barry K."/>
            <person name="Miller A.N."/>
            <person name="Grigoriev I.V."/>
            <person name="Debuchy R."/>
            <person name="Gladieux P."/>
            <person name="Hiltunen Thoren M."/>
            <person name="Johannesson H."/>
        </authorList>
    </citation>
    <scope>NUCLEOTIDE SEQUENCE</scope>
    <source>
        <strain evidence="10">CBS 123565</strain>
    </source>
</reference>